<dbReference type="CDD" id="cd07181">
    <property type="entry name" value="RNase_HII_eukaryota_like"/>
    <property type="match status" value="1"/>
</dbReference>
<evidence type="ECO:0000256" key="9">
    <source>
        <dbReference type="RuleBase" id="RU003515"/>
    </source>
</evidence>
<dbReference type="GO" id="GO:0032299">
    <property type="term" value="C:ribonuclease H2 complex"/>
    <property type="evidence" value="ECO:0007669"/>
    <property type="project" value="TreeGrafter"/>
</dbReference>
<dbReference type="InterPro" id="IPR024567">
    <property type="entry name" value="RNase_HII/HIII_dom"/>
</dbReference>
<dbReference type="FunFam" id="3.30.420.10:FF:000016">
    <property type="entry name" value="Ribonuclease"/>
    <property type="match status" value="1"/>
</dbReference>
<comment type="cofactor">
    <cofactor evidence="2">
        <name>Mg(2+)</name>
        <dbReference type="ChEBI" id="CHEBI:18420"/>
    </cofactor>
</comment>
<feature type="binding site" evidence="8">
    <location>
        <position position="161"/>
    </location>
    <ligand>
        <name>a divalent metal cation</name>
        <dbReference type="ChEBI" id="CHEBI:60240"/>
    </ligand>
</feature>
<comment type="cofactor">
    <cofactor evidence="8">
        <name>Mn(2+)</name>
        <dbReference type="ChEBI" id="CHEBI:29035"/>
    </cofactor>
    <cofactor evidence="8">
        <name>Mg(2+)</name>
        <dbReference type="ChEBI" id="CHEBI:18420"/>
    </cofactor>
    <text evidence="8">Manganese or magnesium. Binds 1 divalent metal ion per monomer in the absence of substrate. May bind a second metal ion after substrate binding.</text>
</comment>
<dbReference type="InterPro" id="IPR012337">
    <property type="entry name" value="RNaseH-like_sf"/>
</dbReference>
<dbReference type="AlphaFoldDB" id="A0A4V4M5E1"/>
<dbReference type="EMBL" id="SPOI01000031">
    <property type="protein sequence ID" value="TIB39541.1"/>
    <property type="molecule type" value="Genomic_DNA"/>
</dbReference>
<evidence type="ECO:0000256" key="8">
    <source>
        <dbReference type="PROSITE-ProRule" id="PRU01319"/>
    </source>
</evidence>
<feature type="region of interest" description="Disordered" evidence="10">
    <location>
        <begin position="1"/>
        <end position="31"/>
    </location>
</feature>
<keyword evidence="6 8" id="KW-0255">Endonuclease</keyword>
<dbReference type="InterPro" id="IPR004649">
    <property type="entry name" value="RNase_H2_suA"/>
</dbReference>
<name>A0A4V4M5E1_WALIC</name>
<feature type="domain" description="RNase H type-2" evidence="11">
    <location>
        <begin position="47"/>
        <end position="296"/>
    </location>
</feature>
<evidence type="ECO:0000313" key="14">
    <source>
        <dbReference type="Proteomes" id="UP000306954"/>
    </source>
</evidence>
<dbReference type="Gene3D" id="3.30.420.10">
    <property type="entry name" value="Ribonuclease H-like superfamily/Ribonuclease H"/>
    <property type="match status" value="1"/>
</dbReference>
<evidence type="ECO:0000256" key="1">
    <source>
        <dbReference type="ARBA" id="ARBA00000077"/>
    </source>
</evidence>
<dbReference type="PANTHER" id="PTHR10954:SF7">
    <property type="entry name" value="RIBONUCLEASE H2 SUBUNIT A"/>
    <property type="match status" value="1"/>
</dbReference>
<dbReference type="OMA" id="RYSWQTA"/>
<dbReference type="EC" id="3.1.26.4" evidence="9"/>
<protein>
    <recommendedName>
        <fullName evidence="9">Ribonuclease</fullName>
        <ecNumber evidence="9">3.1.26.4</ecNumber>
    </recommendedName>
</protein>
<reference evidence="14 15" key="1">
    <citation type="submission" date="2019-03" db="EMBL/GenBank/DDBJ databases">
        <title>Sequencing 23 genomes of Wallemia ichthyophaga.</title>
        <authorList>
            <person name="Gostincar C."/>
        </authorList>
    </citation>
    <scope>NUCLEOTIDE SEQUENCE [LARGE SCALE GENOMIC DNA]</scope>
    <source>
        <strain evidence="13 15">EXF-6200</strain>
        <strain evidence="12 14">EXF-8621</strain>
    </source>
</reference>
<dbReference type="Gene3D" id="1.10.10.460">
    <property type="entry name" value="Ribonuclease hii. Domain 2"/>
    <property type="match status" value="1"/>
</dbReference>
<comment type="caution">
    <text evidence="12">The sequence shown here is derived from an EMBL/GenBank/DDBJ whole genome shotgun (WGS) entry which is preliminary data.</text>
</comment>
<keyword evidence="5 8" id="KW-0479">Metal-binding</keyword>
<evidence type="ECO:0000256" key="3">
    <source>
        <dbReference type="ARBA" id="ARBA00007058"/>
    </source>
</evidence>
<proteinExistence type="inferred from homology"/>
<evidence type="ECO:0000259" key="11">
    <source>
        <dbReference type="PROSITE" id="PS51975"/>
    </source>
</evidence>
<feature type="binding site" evidence="8">
    <location>
        <position position="53"/>
    </location>
    <ligand>
        <name>a divalent metal cation</name>
        <dbReference type="ChEBI" id="CHEBI:60240"/>
    </ligand>
</feature>
<evidence type="ECO:0000256" key="10">
    <source>
        <dbReference type="SAM" id="MobiDB-lite"/>
    </source>
</evidence>
<keyword evidence="4 8" id="KW-0540">Nuclease</keyword>
<evidence type="ECO:0000256" key="7">
    <source>
        <dbReference type="ARBA" id="ARBA00022801"/>
    </source>
</evidence>
<dbReference type="GO" id="GO:0004523">
    <property type="term" value="F:RNA-DNA hybrid ribonuclease activity"/>
    <property type="evidence" value="ECO:0007669"/>
    <property type="project" value="UniProtKB-UniRule"/>
</dbReference>
<evidence type="ECO:0000313" key="15">
    <source>
        <dbReference type="Proteomes" id="UP000310689"/>
    </source>
</evidence>
<dbReference type="EMBL" id="SPOF01000006">
    <property type="protein sequence ID" value="TIB15650.1"/>
    <property type="molecule type" value="Genomic_DNA"/>
</dbReference>
<dbReference type="PANTHER" id="PTHR10954">
    <property type="entry name" value="RIBONUCLEASE H2 SUBUNIT A"/>
    <property type="match status" value="1"/>
</dbReference>
<sequence length="330" mass="35914">MAKRARKESTGEEDQVHALPPSMNGDQPLQTSYSYHSNVPDILLDSKVIMGVDEAGRGPVLGPLVYGIAYCSVDYEDTLKEAGFADSKALTAQSRQSLLHKLISLSDQLSWSVRVMAPQDISAGMLKKVPYNLNAQSHDATFSLITDVLSKGVQLEHVYVDTVGPAKSYQSKLEVAFPNIGFTVASKADSLFPIVSAASIAAKVTRDAIIDNWTFVEPINTNSYASASSSKKLKSENSSIDVSEDHDQPMKLGSGYPGDPNTVAWLKNNLDSVFGLPQLARFSWSTVKNLLESNSHCVNWMDDNENVFKTYGNNEPSSIKKLGVQSISSM</sequence>
<dbReference type="FunFam" id="1.10.10.460:FF:000001">
    <property type="entry name" value="Ribonuclease"/>
    <property type="match status" value="1"/>
</dbReference>
<dbReference type="PROSITE" id="PS51975">
    <property type="entry name" value="RNASE_H_2"/>
    <property type="match status" value="1"/>
</dbReference>
<dbReference type="Pfam" id="PF01351">
    <property type="entry name" value="RNase_HII"/>
    <property type="match status" value="1"/>
</dbReference>
<organism evidence="12 14">
    <name type="scientific">Wallemia ichthyophaga</name>
    <dbReference type="NCBI Taxonomy" id="245174"/>
    <lineage>
        <taxon>Eukaryota</taxon>
        <taxon>Fungi</taxon>
        <taxon>Dikarya</taxon>
        <taxon>Basidiomycota</taxon>
        <taxon>Wallemiomycotina</taxon>
        <taxon>Wallemiomycetes</taxon>
        <taxon>Wallemiales</taxon>
        <taxon>Wallemiaceae</taxon>
        <taxon>Wallemia</taxon>
    </lineage>
</organism>
<dbReference type="InterPro" id="IPR036397">
    <property type="entry name" value="RNaseH_sf"/>
</dbReference>
<dbReference type="GO" id="GO:0046872">
    <property type="term" value="F:metal ion binding"/>
    <property type="evidence" value="ECO:0007669"/>
    <property type="project" value="UniProtKB-KW"/>
</dbReference>
<dbReference type="Proteomes" id="UP000310689">
    <property type="component" value="Unassembled WGS sequence"/>
</dbReference>
<evidence type="ECO:0000313" key="13">
    <source>
        <dbReference type="EMBL" id="TIB39541.1"/>
    </source>
</evidence>
<dbReference type="NCBIfam" id="TIGR00729">
    <property type="entry name" value="ribonuclease HII"/>
    <property type="match status" value="1"/>
</dbReference>
<dbReference type="InterPro" id="IPR001352">
    <property type="entry name" value="RNase_HII/HIII"/>
</dbReference>
<evidence type="ECO:0000256" key="2">
    <source>
        <dbReference type="ARBA" id="ARBA00001946"/>
    </source>
</evidence>
<evidence type="ECO:0000256" key="4">
    <source>
        <dbReference type="ARBA" id="ARBA00022722"/>
    </source>
</evidence>
<feature type="compositionally biased region" description="Basic and acidic residues" evidence="10">
    <location>
        <begin position="7"/>
        <end position="16"/>
    </location>
</feature>
<evidence type="ECO:0000256" key="5">
    <source>
        <dbReference type="ARBA" id="ARBA00022723"/>
    </source>
</evidence>
<accession>A0A4V4M5E1</accession>
<comment type="function">
    <text evidence="9">Endonuclease that specifically degrades the RNA of RNA-DNA hybrids.</text>
</comment>
<dbReference type="GO" id="GO:0003723">
    <property type="term" value="F:RNA binding"/>
    <property type="evidence" value="ECO:0007669"/>
    <property type="project" value="UniProtKB-UniRule"/>
</dbReference>
<gene>
    <name evidence="13" type="ORF">E3P86_01072</name>
    <name evidence="12" type="ORF">E3P90_00788</name>
</gene>
<dbReference type="GO" id="GO:0043137">
    <property type="term" value="P:DNA replication, removal of RNA primer"/>
    <property type="evidence" value="ECO:0007669"/>
    <property type="project" value="TreeGrafter"/>
</dbReference>
<feature type="binding site" evidence="8">
    <location>
        <position position="54"/>
    </location>
    <ligand>
        <name>a divalent metal cation</name>
        <dbReference type="ChEBI" id="CHEBI:60240"/>
    </ligand>
</feature>
<dbReference type="GO" id="GO:0006298">
    <property type="term" value="P:mismatch repair"/>
    <property type="evidence" value="ECO:0007669"/>
    <property type="project" value="TreeGrafter"/>
</dbReference>
<dbReference type="SUPFAM" id="SSF53098">
    <property type="entry name" value="Ribonuclease H-like"/>
    <property type="match status" value="1"/>
</dbReference>
<comment type="catalytic activity">
    <reaction evidence="1 8 9">
        <text>Endonucleolytic cleavage to 5'-phosphomonoester.</text>
        <dbReference type="EC" id="3.1.26.4"/>
    </reaction>
</comment>
<comment type="similarity">
    <text evidence="3">Belongs to the RNase HII family. Eukaryotic subfamily.</text>
</comment>
<dbReference type="InterPro" id="IPR023160">
    <property type="entry name" value="RNase_HII_hlx-loop-hlx_cap_dom"/>
</dbReference>
<keyword evidence="7 8" id="KW-0378">Hydrolase</keyword>
<evidence type="ECO:0000313" key="12">
    <source>
        <dbReference type="EMBL" id="TIB15650.1"/>
    </source>
</evidence>
<dbReference type="Proteomes" id="UP000306954">
    <property type="component" value="Unassembled WGS sequence"/>
</dbReference>
<evidence type="ECO:0000256" key="6">
    <source>
        <dbReference type="ARBA" id="ARBA00022759"/>
    </source>
</evidence>